<proteinExistence type="predicted"/>
<reference evidence="5" key="1">
    <citation type="submission" date="2014-06" db="EMBL/GenBank/DDBJ databases">
        <authorList>
            <person name="Berkman P.J."/>
        </authorList>
    </citation>
    <scope>NUCLEOTIDE SEQUENCE [LARGE SCALE GENOMIC DNA]</scope>
</reference>
<evidence type="ECO:0000256" key="1">
    <source>
        <dbReference type="SAM" id="Coils"/>
    </source>
</evidence>
<dbReference type="EMBL" id="LK056662">
    <property type="protein sequence ID" value="CDU23335.1"/>
    <property type="molecule type" value="Genomic_DNA"/>
</dbReference>
<feature type="compositionally biased region" description="Low complexity" evidence="2">
    <location>
        <begin position="46"/>
        <end position="57"/>
    </location>
</feature>
<reference evidence="3" key="3">
    <citation type="submission" date="2014-06" db="EMBL/GenBank/DDBJ databases">
        <authorList>
            <person name="Ju J."/>
            <person name="Zhang J."/>
        </authorList>
    </citation>
    <scope>NUCLEOTIDE SEQUENCE</scope>
    <source>
        <strain evidence="3">SscI8</strain>
    </source>
</reference>
<reference evidence="4" key="2">
    <citation type="submission" date="2014-06" db="EMBL/GenBank/DDBJ databases">
        <authorList>
            <person name="Berkman J.Paul."/>
        </authorList>
    </citation>
    <scope>NUCLEOTIDE SEQUENCE [LARGE SCALE GENOMIC DNA]</scope>
</reference>
<keyword evidence="5" id="KW-1185">Reference proteome</keyword>
<accession>A0A0F7SBW6</accession>
<feature type="region of interest" description="Disordered" evidence="2">
    <location>
        <begin position="244"/>
        <end position="280"/>
    </location>
</feature>
<feature type="compositionally biased region" description="Low complexity" evidence="2">
    <location>
        <begin position="296"/>
        <end position="317"/>
    </location>
</feature>
<evidence type="ECO:0000256" key="2">
    <source>
        <dbReference type="SAM" id="MobiDB-lite"/>
    </source>
</evidence>
<feature type="compositionally biased region" description="Basic and acidic residues" evidence="2">
    <location>
        <begin position="82"/>
        <end position="94"/>
    </location>
</feature>
<gene>
    <name evidence="4" type="primary">SSCI51200.1</name>
    <name evidence="3" type="ORF">SPSC_01964</name>
</gene>
<dbReference type="EMBL" id="CCFA01003034">
    <property type="protein sequence ID" value="CDW98268.1"/>
    <property type="molecule type" value="Genomic_DNA"/>
</dbReference>
<feature type="compositionally biased region" description="Low complexity" evidence="2">
    <location>
        <begin position="329"/>
        <end position="349"/>
    </location>
</feature>
<protein>
    <submittedName>
        <fullName evidence="4">Uncharacterized protein</fullName>
    </submittedName>
</protein>
<feature type="compositionally biased region" description="Acidic residues" evidence="2">
    <location>
        <begin position="254"/>
        <end position="269"/>
    </location>
</feature>
<evidence type="ECO:0000313" key="5">
    <source>
        <dbReference type="Proteomes" id="UP000242770"/>
    </source>
</evidence>
<keyword evidence="1" id="KW-0175">Coiled coil</keyword>
<sequence length="498" mass="55520">MASQTTGDSESYVGSGPEATQGYSQLRNDDQVSNPKPVLQLRPRNTRTTAAASQATQIPSDYSLASVDAPPPTYTRKKHVHLSADDRGADDGRDGRKKYFSWSDQATMKLVTAIYSDDLYQRALLNVRLTANEEKGLKMNKSVLLRQLYMELFPDDEAAVPSRVDSRLRWLKTRYSAAQKDLKNRTGAGKLLRDMTTQDTDYNDRLKIAEQYPWFEMYHEMMISRGSTGPIVIIGSAPYDVPRSPSVHSAFNETGDDDIDDDASEEEEQSYPSRRQITGLDQCHTLSQHDPFASRVVSSGSSLSSPNGSVTQYAPLSAPSPSPTPGPTATPSRTTPARTTPSRTRSASTVYGPDGDGDLDSESAARRPSSGSSKRARTARSRQNLTGMLSSANTESNETRIRVEEMRLEYKREEVDKKLKYRREEAAMRREEAEKEREHQRRLEQVRTSFMLQFAQTMAHSRNPNINFDTMLQGLRAGLFDSHNEMGGQDTMNGASTS</sequence>
<dbReference type="AlphaFoldDB" id="A0A0F7SBW6"/>
<feature type="region of interest" description="Disordered" evidence="2">
    <location>
        <begin position="296"/>
        <end position="398"/>
    </location>
</feature>
<feature type="coiled-coil region" evidence="1">
    <location>
        <begin position="416"/>
        <end position="443"/>
    </location>
</feature>
<feature type="compositionally biased region" description="Polar residues" evidence="2">
    <location>
        <begin position="381"/>
        <end position="396"/>
    </location>
</feature>
<evidence type="ECO:0000313" key="4">
    <source>
        <dbReference type="EMBL" id="CDW98268.1"/>
    </source>
</evidence>
<dbReference type="OrthoDB" id="2554925at2759"/>
<feature type="compositionally biased region" description="Pro residues" evidence="2">
    <location>
        <begin position="318"/>
        <end position="328"/>
    </location>
</feature>
<evidence type="ECO:0000313" key="3">
    <source>
        <dbReference type="EMBL" id="CDU23335.1"/>
    </source>
</evidence>
<dbReference type="Proteomes" id="UP000242770">
    <property type="component" value="Unassembled WGS sequence"/>
</dbReference>
<feature type="compositionally biased region" description="Polar residues" evidence="2">
    <location>
        <begin position="21"/>
        <end position="34"/>
    </location>
</feature>
<feature type="region of interest" description="Disordered" evidence="2">
    <location>
        <begin position="1"/>
        <end position="96"/>
    </location>
</feature>
<organism evidence="4 5">
    <name type="scientific">Sporisorium scitamineum</name>
    <dbReference type="NCBI Taxonomy" id="49012"/>
    <lineage>
        <taxon>Eukaryota</taxon>
        <taxon>Fungi</taxon>
        <taxon>Dikarya</taxon>
        <taxon>Basidiomycota</taxon>
        <taxon>Ustilaginomycotina</taxon>
        <taxon>Ustilaginomycetes</taxon>
        <taxon>Ustilaginales</taxon>
        <taxon>Ustilaginaceae</taxon>
        <taxon>Sporisorium</taxon>
    </lineage>
</organism>
<name>A0A0F7SBW6_9BASI</name>